<evidence type="ECO:0000256" key="4">
    <source>
        <dbReference type="ARBA" id="ARBA00022670"/>
    </source>
</evidence>
<dbReference type="Pfam" id="PF17862">
    <property type="entry name" value="AAA_lid_3"/>
    <property type="match status" value="1"/>
</dbReference>
<dbReference type="GO" id="GO:0007005">
    <property type="term" value="P:mitochondrion organization"/>
    <property type="evidence" value="ECO:0007669"/>
    <property type="project" value="TreeGrafter"/>
</dbReference>
<dbReference type="GO" id="GO:0005743">
    <property type="term" value="C:mitochondrial inner membrane"/>
    <property type="evidence" value="ECO:0007669"/>
    <property type="project" value="TreeGrafter"/>
</dbReference>
<evidence type="ECO:0000313" key="12">
    <source>
        <dbReference type="EMBL" id="TFY60785.1"/>
    </source>
</evidence>
<evidence type="ECO:0000256" key="1">
    <source>
        <dbReference type="ARBA" id="ARBA00001947"/>
    </source>
</evidence>
<comment type="similarity">
    <text evidence="2">In the C-terminal section; belongs to the peptidase M41 family.</text>
</comment>
<feature type="region of interest" description="Disordered" evidence="9">
    <location>
        <begin position="814"/>
        <end position="833"/>
    </location>
</feature>
<dbReference type="PROSITE" id="PS00674">
    <property type="entry name" value="AAA"/>
    <property type="match status" value="1"/>
</dbReference>
<evidence type="ECO:0000256" key="8">
    <source>
        <dbReference type="ARBA" id="ARBA00023049"/>
    </source>
</evidence>
<dbReference type="SUPFAM" id="SSF52540">
    <property type="entry name" value="P-loop containing nucleoside triphosphate hydrolases"/>
    <property type="match status" value="1"/>
</dbReference>
<reference evidence="12 13" key="1">
    <citation type="submission" date="2019-02" db="EMBL/GenBank/DDBJ databases">
        <title>Genome sequencing of the rare red list fungi Dentipellis fragilis.</title>
        <authorList>
            <person name="Buettner E."/>
            <person name="Kellner H."/>
        </authorList>
    </citation>
    <scope>NUCLEOTIDE SEQUENCE [LARGE SCALE GENOMIC DNA]</scope>
    <source>
        <strain evidence="12 13">DSM 105465</strain>
    </source>
</reference>
<dbReference type="OrthoDB" id="1413014at2759"/>
<dbReference type="EMBL" id="SEOQ01000543">
    <property type="protein sequence ID" value="TFY60785.1"/>
    <property type="molecule type" value="Genomic_DNA"/>
</dbReference>
<dbReference type="GO" id="GO:0016887">
    <property type="term" value="F:ATP hydrolysis activity"/>
    <property type="evidence" value="ECO:0007669"/>
    <property type="project" value="InterPro"/>
</dbReference>
<keyword evidence="4" id="KW-0645">Protease</keyword>
<protein>
    <recommendedName>
        <fullName evidence="11">AAA+ ATPase domain-containing protein</fullName>
    </recommendedName>
</protein>
<evidence type="ECO:0000256" key="6">
    <source>
        <dbReference type="ARBA" id="ARBA00022801"/>
    </source>
</evidence>
<evidence type="ECO:0000256" key="10">
    <source>
        <dbReference type="SAM" id="Phobius"/>
    </source>
</evidence>
<feature type="transmembrane region" description="Helical" evidence="10">
    <location>
        <begin position="238"/>
        <end position="260"/>
    </location>
</feature>
<name>A0A4Y9YEL5_9AGAM</name>
<dbReference type="GO" id="GO:0004176">
    <property type="term" value="F:ATP-dependent peptidase activity"/>
    <property type="evidence" value="ECO:0007669"/>
    <property type="project" value="InterPro"/>
</dbReference>
<keyword evidence="13" id="KW-1185">Reference proteome</keyword>
<dbReference type="Pfam" id="PF00004">
    <property type="entry name" value="AAA"/>
    <property type="match status" value="1"/>
</dbReference>
<comment type="similarity">
    <text evidence="3">In the N-terminal section; belongs to the AAA ATPase family.</text>
</comment>
<dbReference type="GO" id="GO:0005524">
    <property type="term" value="F:ATP binding"/>
    <property type="evidence" value="ECO:0007669"/>
    <property type="project" value="InterPro"/>
</dbReference>
<evidence type="ECO:0000256" key="7">
    <source>
        <dbReference type="ARBA" id="ARBA00022833"/>
    </source>
</evidence>
<keyword evidence="10" id="KW-1133">Transmembrane helix</keyword>
<dbReference type="Gene3D" id="1.20.58.760">
    <property type="entry name" value="Peptidase M41"/>
    <property type="match status" value="1"/>
</dbReference>
<feature type="region of interest" description="Disordered" evidence="9">
    <location>
        <begin position="130"/>
        <end position="182"/>
    </location>
</feature>
<dbReference type="Proteomes" id="UP000298327">
    <property type="component" value="Unassembled WGS sequence"/>
</dbReference>
<dbReference type="FunFam" id="1.10.8.60:FF:000001">
    <property type="entry name" value="ATP-dependent zinc metalloprotease FtsH"/>
    <property type="match status" value="1"/>
</dbReference>
<evidence type="ECO:0000256" key="5">
    <source>
        <dbReference type="ARBA" id="ARBA00022723"/>
    </source>
</evidence>
<dbReference type="GO" id="GO:0004222">
    <property type="term" value="F:metalloendopeptidase activity"/>
    <property type="evidence" value="ECO:0007669"/>
    <property type="project" value="InterPro"/>
</dbReference>
<dbReference type="GO" id="GO:0006515">
    <property type="term" value="P:protein quality control for misfolded or incompletely synthesized proteins"/>
    <property type="evidence" value="ECO:0007669"/>
    <property type="project" value="TreeGrafter"/>
</dbReference>
<evidence type="ECO:0000256" key="9">
    <source>
        <dbReference type="SAM" id="MobiDB-lite"/>
    </source>
</evidence>
<dbReference type="PANTHER" id="PTHR23076">
    <property type="entry name" value="METALLOPROTEASE M41 FTSH"/>
    <property type="match status" value="1"/>
</dbReference>
<dbReference type="PANTHER" id="PTHR23076:SF97">
    <property type="entry name" value="ATP-DEPENDENT ZINC METALLOPROTEASE YME1L1"/>
    <property type="match status" value="1"/>
</dbReference>
<dbReference type="STRING" id="205917.A0A4Y9YEL5"/>
<evidence type="ECO:0000313" key="13">
    <source>
        <dbReference type="Proteomes" id="UP000298327"/>
    </source>
</evidence>
<keyword evidence="10" id="KW-0472">Membrane</keyword>
<dbReference type="SUPFAM" id="SSF140990">
    <property type="entry name" value="FtsH protease domain-like"/>
    <property type="match status" value="1"/>
</dbReference>
<dbReference type="InterPro" id="IPR003960">
    <property type="entry name" value="ATPase_AAA_CS"/>
</dbReference>
<accession>A0A4Y9YEL5</accession>
<keyword evidence="8" id="KW-0482">Metalloprotease</keyword>
<dbReference type="GO" id="GO:0046872">
    <property type="term" value="F:metal ion binding"/>
    <property type="evidence" value="ECO:0007669"/>
    <property type="project" value="UniProtKB-KW"/>
</dbReference>
<keyword evidence="5" id="KW-0479">Metal-binding</keyword>
<dbReference type="InterPro" id="IPR000642">
    <property type="entry name" value="Peptidase_M41"/>
</dbReference>
<dbReference type="CDD" id="cd19501">
    <property type="entry name" value="RecA-like_FtsH"/>
    <property type="match status" value="1"/>
</dbReference>
<feature type="domain" description="AAA+ ATPase" evidence="11">
    <location>
        <begin position="319"/>
        <end position="455"/>
    </location>
</feature>
<evidence type="ECO:0000256" key="3">
    <source>
        <dbReference type="ARBA" id="ARBA00010550"/>
    </source>
</evidence>
<feature type="compositionally biased region" description="Low complexity" evidence="9">
    <location>
        <begin position="130"/>
        <end position="169"/>
    </location>
</feature>
<dbReference type="SMART" id="SM00382">
    <property type="entry name" value="AAA"/>
    <property type="match status" value="1"/>
</dbReference>
<gene>
    <name evidence="12" type="ORF">EVG20_g7287</name>
</gene>
<comment type="cofactor">
    <cofactor evidence="1">
        <name>Zn(2+)</name>
        <dbReference type="ChEBI" id="CHEBI:29105"/>
    </cofactor>
</comment>
<keyword evidence="10" id="KW-0812">Transmembrane</keyword>
<keyword evidence="6" id="KW-0378">Hydrolase</keyword>
<sequence length="833" mass="89519">LPSCHNRFFSLRSLFFAPPTPPTPPPHAVASIARLEAEADENPNDVSKQLELFTALAESKHKAGYGVIIARWERMCEFDPASPLLKSDKAFEYYLNALISTGAEPSINPAVRQRESLLAQHPAAVAASAIPAAQPSETTSSATSESASASSETSSASAQASSAEPTPATQPSEPPVSRSQEVAKAVLAGRSVEPVGAQQPLSPDMARLASALAGGAGVSNNPIHVTVNEPKGAWIPRFARFVVFMVIGGFLVLSLLAYMLENTGLVKAGPRQAEFEPHQGGNPVKFSDVHGVDEAKEELKDVVEFLKDPTIFAALGGKLPKGVLLTGQPGTGKTMLARAVAGEAGVPFLFASGSEFEEMFVGVGAKRVRDLFAAARAKQPAIIFIDELDAIGGKRNARDQQYMKQTLNQLLVEMDGFLQTEGVIVIAATNFPESLDEALVRPGRFDRHIAVPLPDIRGRAQILQHHMRDVVVSKEVDPMVLARGTPGFSGADLQNMVNQAAIQASKEKAKEVNLKHLEWAKVGLSIVLSRLRQLTNVQDRIVMGAERKSQFIDEKVKKLTAYHEGGHALAALYTEGAMPLHKVTCVPRGHSLGVTSMLPDDDRLSVSLKEYLASIDVSLGGRVAEELIFGPENVTSGASSDLRAATSVATKMVKYWGYSDKIGPVFLNEREEPVSTHKREEIETERRAHVSRICVYVCGCVSLWLLGLPWGALVCFKRARCAWPPFSSRSWASSTGYVLVASGVSSAACHLLLTDVFIFRAHSIISHVAVVMKLAEALLEHETLDMEEVKKVIKGEPIRNINEVIREDLAQIPASTPAPAPAPATATAAPATP</sequence>
<dbReference type="InterPro" id="IPR027417">
    <property type="entry name" value="P-loop_NTPase"/>
</dbReference>
<feature type="compositionally biased region" description="Low complexity" evidence="9">
    <location>
        <begin position="823"/>
        <end position="833"/>
    </location>
</feature>
<dbReference type="Pfam" id="PF01434">
    <property type="entry name" value="Peptidase_M41"/>
    <property type="match status" value="1"/>
</dbReference>
<dbReference type="InterPro" id="IPR003593">
    <property type="entry name" value="AAA+_ATPase"/>
</dbReference>
<dbReference type="InterPro" id="IPR041569">
    <property type="entry name" value="AAA_lid_3"/>
</dbReference>
<evidence type="ECO:0000259" key="11">
    <source>
        <dbReference type="SMART" id="SM00382"/>
    </source>
</evidence>
<feature type="non-terminal residue" evidence="12">
    <location>
        <position position="1"/>
    </location>
</feature>
<feature type="transmembrane region" description="Helical" evidence="10">
    <location>
        <begin position="693"/>
        <end position="714"/>
    </location>
</feature>
<comment type="caution">
    <text evidence="12">The sequence shown here is derived from an EMBL/GenBank/DDBJ whole genome shotgun (WGS) entry which is preliminary data.</text>
</comment>
<keyword evidence="7" id="KW-0862">Zinc</keyword>
<dbReference type="FunFam" id="3.40.50.300:FF:000175">
    <property type="entry name" value="ATP-dependent zinc metalloprotease FTSH 4"/>
    <property type="match status" value="1"/>
</dbReference>
<dbReference type="InterPro" id="IPR037219">
    <property type="entry name" value="Peptidase_M41-like"/>
</dbReference>
<organism evidence="12 13">
    <name type="scientific">Dentipellis fragilis</name>
    <dbReference type="NCBI Taxonomy" id="205917"/>
    <lineage>
        <taxon>Eukaryota</taxon>
        <taxon>Fungi</taxon>
        <taxon>Dikarya</taxon>
        <taxon>Basidiomycota</taxon>
        <taxon>Agaricomycotina</taxon>
        <taxon>Agaricomycetes</taxon>
        <taxon>Russulales</taxon>
        <taxon>Hericiaceae</taxon>
        <taxon>Dentipellis</taxon>
    </lineage>
</organism>
<dbReference type="AlphaFoldDB" id="A0A4Y9YEL5"/>
<evidence type="ECO:0000256" key="2">
    <source>
        <dbReference type="ARBA" id="ARBA00010044"/>
    </source>
</evidence>
<dbReference type="Gene3D" id="3.40.50.300">
    <property type="entry name" value="P-loop containing nucleotide triphosphate hydrolases"/>
    <property type="match status" value="1"/>
</dbReference>
<proteinExistence type="inferred from homology"/>
<dbReference type="Gene3D" id="1.10.8.60">
    <property type="match status" value="1"/>
</dbReference>
<feature type="transmembrane region" description="Helical" evidence="10">
    <location>
        <begin position="734"/>
        <end position="753"/>
    </location>
</feature>
<dbReference type="InterPro" id="IPR003959">
    <property type="entry name" value="ATPase_AAA_core"/>
</dbReference>